<protein>
    <submittedName>
        <fullName evidence="4">Uncharacterized protein</fullName>
    </submittedName>
</protein>
<comment type="caution">
    <text evidence="4">The sequence shown here is derived from an EMBL/GenBank/DDBJ whole genome shotgun (WGS) entry which is preliminary data.</text>
</comment>
<evidence type="ECO:0000313" key="5">
    <source>
        <dbReference type="Proteomes" id="UP000198406"/>
    </source>
</evidence>
<keyword evidence="2" id="KW-0175">Coiled coil</keyword>
<keyword evidence="1" id="KW-0802">TPR repeat</keyword>
<evidence type="ECO:0000256" key="3">
    <source>
        <dbReference type="SAM" id="MobiDB-lite"/>
    </source>
</evidence>
<evidence type="ECO:0000313" key="4">
    <source>
        <dbReference type="EMBL" id="GAX12205.1"/>
    </source>
</evidence>
<dbReference type="AlphaFoldDB" id="A0A1Z5JDY6"/>
<evidence type="ECO:0000256" key="1">
    <source>
        <dbReference type="PROSITE-ProRule" id="PRU00339"/>
    </source>
</evidence>
<dbReference type="EMBL" id="BDSP01000050">
    <property type="protein sequence ID" value="GAX12205.1"/>
    <property type="molecule type" value="Genomic_DNA"/>
</dbReference>
<dbReference type="SUPFAM" id="SSF48452">
    <property type="entry name" value="TPR-like"/>
    <property type="match status" value="1"/>
</dbReference>
<dbReference type="Pfam" id="PF13181">
    <property type="entry name" value="TPR_8"/>
    <property type="match status" value="2"/>
</dbReference>
<dbReference type="Proteomes" id="UP000198406">
    <property type="component" value="Unassembled WGS sequence"/>
</dbReference>
<organism evidence="4 5">
    <name type="scientific">Fistulifera solaris</name>
    <name type="common">Oleaginous diatom</name>
    <dbReference type="NCBI Taxonomy" id="1519565"/>
    <lineage>
        <taxon>Eukaryota</taxon>
        <taxon>Sar</taxon>
        <taxon>Stramenopiles</taxon>
        <taxon>Ochrophyta</taxon>
        <taxon>Bacillariophyta</taxon>
        <taxon>Bacillariophyceae</taxon>
        <taxon>Bacillariophycidae</taxon>
        <taxon>Naviculales</taxon>
        <taxon>Naviculaceae</taxon>
        <taxon>Fistulifera</taxon>
    </lineage>
</organism>
<reference evidence="4 5" key="1">
    <citation type="journal article" date="2015" name="Plant Cell">
        <title>Oil accumulation by the oleaginous diatom Fistulifera solaris as revealed by the genome and transcriptome.</title>
        <authorList>
            <person name="Tanaka T."/>
            <person name="Maeda Y."/>
            <person name="Veluchamy A."/>
            <person name="Tanaka M."/>
            <person name="Abida H."/>
            <person name="Marechal E."/>
            <person name="Bowler C."/>
            <person name="Muto M."/>
            <person name="Sunaga Y."/>
            <person name="Tanaka M."/>
            <person name="Yoshino T."/>
            <person name="Taniguchi T."/>
            <person name="Fukuda Y."/>
            <person name="Nemoto M."/>
            <person name="Matsumoto M."/>
            <person name="Wong P.S."/>
            <person name="Aburatani S."/>
            <person name="Fujibuchi W."/>
        </authorList>
    </citation>
    <scope>NUCLEOTIDE SEQUENCE [LARGE SCALE GENOMIC DNA]</scope>
    <source>
        <strain evidence="4 5">JPCC DA0580</strain>
    </source>
</reference>
<dbReference type="SMART" id="SM00028">
    <property type="entry name" value="TPR"/>
    <property type="match status" value="2"/>
</dbReference>
<dbReference type="InterPro" id="IPR011990">
    <property type="entry name" value="TPR-like_helical_dom_sf"/>
</dbReference>
<keyword evidence="5" id="KW-1185">Reference proteome</keyword>
<evidence type="ECO:0000256" key="2">
    <source>
        <dbReference type="SAM" id="Coils"/>
    </source>
</evidence>
<feature type="coiled-coil region" evidence="2">
    <location>
        <begin position="377"/>
        <end position="411"/>
    </location>
</feature>
<accession>A0A1Z5JDY6</accession>
<gene>
    <name evidence="4" type="ORF">FisN_1Hh133</name>
</gene>
<name>A0A1Z5JDY6_FISSO</name>
<dbReference type="OrthoDB" id="37692at2759"/>
<feature type="region of interest" description="Disordered" evidence="3">
    <location>
        <begin position="1"/>
        <end position="57"/>
    </location>
</feature>
<dbReference type="Gene3D" id="1.25.40.10">
    <property type="entry name" value="Tetratricopeptide repeat domain"/>
    <property type="match status" value="1"/>
</dbReference>
<feature type="repeat" description="TPR" evidence="1">
    <location>
        <begin position="305"/>
        <end position="338"/>
    </location>
</feature>
<proteinExistence type="predicted"/>
<sequence>MGKKARTNRGKEKALGRRLDVSTLPPPPVPVDSELGSAKLLDEPKTPGTGHKALDQDGYDDGGVADLTLVIDLEDSALRRKRGETAYFSALKADLLPRVTTGQMASLTRRDQKIRLAKILFGDEEEQEDESPSEVYMDKVDGQEDAKTKARRQERLNAAKYALRLSTVLREPACSSLSLSEISKRYLNCFGKEGAEAALRCADKAVEIASDGFYDSDTIAVEADEEPKIDPKYEKNATSPGLANPASLKLQPLRVAQLCLRSAYLHRGNALRALGRDAEARESYSKVLPMLEKEPRCGRLDWERMSIIVNIGNTYKSEGNYAKAVEQYDKAEKLGKDHLDAEDGNKTDGMGIMLAAMRARAFAMKKAGKEEEAKTKLREVLELQMKLNVELEKKKKEEEEAVRKALEAQRNPVHVIEDDMAVDS</sequence>
<dbReference type="InParanoid" id="A0A1Z5JDY6"/>
<dbReference type="InterPro" id="IPR019734">
    <property type="entry name" value="TPR_rpt"/>
</dbReference>
<feature type="compositionally biased region" description="Basic and acidic residues" evidence="3">
    <location>
        <begin position="9"/>
        <end position="20"/>
    </location>
</feature>
<dbReference type="PROSITE" id="PS50005">
    <property type="entry name" value="TPR"/>
    <property type="match status" value="1"/>
</dbReference>